<dbReference type="PANTHER" id="PTHR43335">
    <property type="entry name" value="ABC TRANSPORTER, ATP-BINDING PROTEIN"/>
    <property type="match status" value="1"/>
</dbReference>
<dbReference type="SUPFAM" id="SSF52540">
    <property type="entry name" value="P-loop containing nucleoside triphosphate hydrolases"/>
    <property type="match status" value="1"/>
</dbReference>
<dbReference type="AlphaFoldDB" id="A0A1D8H031"/>
<evidence type="ECO:0000256" key="3">
    <source>
        <dbReference type="ARBA" id="ARBA00022741"/>
    </source>
</evidence>
<dbReference type="CDD" id="cd03268">
    <property type="entry name" value="ABC_BcrA_bacitracin_resist"/>
    <property type="match status" value="1"/>
</dbReference>
<dbReference type="EMBL" id="KU867866">
    <property type="protein sequence ID" value="AOT85876.1"/>
    <property type="molecule type" value="Genomic_DNA"/>
</dbReference>
<reference evidence="6" key="1">
    <citation type="journal article" date="2014" name="Appl. Environ. Microbiol.">
        <title>Suicin 90-1330 from a nonvirulent strain of Streptococcus suis: a nisin-related lantibiotic active on gram-positive swine pathogens.</title>
        <authorList>
            <person name="LeBel G."/>
            <person name="Vaillancourt K."/>
            <person name="Frenette M."/>
            <person name="Gottschalk M."/>
            <person name="Grenier D."/>
        </authorList>
    </citation>
    <scope>NUCLEOTIDE SEQUENCE</scope>
    <source>
        <strain evidence="6">90-1330</strain>
    </source>
</reference>
<dbReference type="GO" id="GO:0016887">
    <property type="term" value="F:ATP hydrolysis activity"/>
    <property type="evidence" value="ECO:0007669"/>
    <property type="project" value="InterPro"/>
</dbReference>
<evidence type="ECO:0000313" key="6">
    <source>
        <dbReference type="EMBL" id="AOT85876.1"/>
    </source>
</evidence>
<accession>A0A1D8H031</accession>
<dbReference type="InterPro" id="IPR003439">
    <property type="entry name" value="ABC_transporter-like_ATP-bd"/>
</dbReference>
<keyword evidence="3" id="KW-0547">Nucleotide-binding</keyword>
<dbReference type="SMART" id="SM00382">
    <property type="entry name" value="AAA"/>
    <property type="match status" value="1"/>
</dbReference>
<reference evidence="6" key="2">
    <citation type="submission" date="2016-03" db="EMBL/GenBank/DDBJ databases">
        <authorList>
            <person name="Ploux O."/>
        </authorList>
    </citation>
    <scope>NUCLEOTIDE SEQUENCE</scope>
    <source>
        <strain evidence="6">90-1330</strain>
    </source>
</reference>
<protein>
    <submittedName>
        <fullName evidence="6">Immunity protein</fullName>
    </submittedName>
</protein>
<evidence type="ECO:0000256" key="4">
    <source>
        <dbReference type="ARBA" id="ARBA00022840"/>
    </source>
</evidence>
<proteinExistence type="inferred from homology"/>
<dbReference type="InterPro" id="IPR027417">
    <property type="entry name" value="P-loop_NTPase"/>
</dbReference>
<comment type="similarity">
    <text evidence="1">Belongs to the ABC transporter superfamily.</text>
</comment>
<evidence type="ECO:0000259" key="5">
    <source>
        <dbReference type="PROSITE" id="PS50893"/>
    </source>
</evidence>
<dbReference type="PROSITE" id="PS50893">
    <property type="entry name" value="ABC_TRANSPORTER_2"/>
    <property type="match status" value="1"/>
</dbReference>
<evidence type="ECO:0000256" key="2">
    <source>
        <dbReference type="ARBA" id="ARBA00022448"/>
    </source>
</evidence>
<keyword evidence="4" id="KW-0067">ATP-binding</keyword>
<dbReference type="PROSITE" id="PS00211">
    <property type="entry name" value="ABC_TRANSPORTER_1"/>
    <property type="match status" value="1"/>
</dbReference>
<gene>
    <name evidence="6" type="primary">sslF</name>
</gene>
<dbReference type="InterPro" id="IPR017871">
    <property type="entry name" value="ABC_transporter-like_CS"/>
</dbReference>
<keyword evidence="2" id="KW-0813">Transport</keyword>
<feature type="domain" description="ABC transporter" evidence="5">
    <location>
        <begin position="8"/>
        <end position="233"/>
    </location>
</feature>
<evidence type="ECO:0000256" key="1">
    <source>
        <dbReference type="ARBA" id="ARBA00005417"/>
    </source>
</evidence>
<dbReference type="PANTHER" id="PTHR43335:SF4">
    <property type="entry name" value="ABC TRANSPORTER, ATP-BINDING PROTEIN"/>
    <property type="match status" value="1"/>
</dbReference>
<dbReference type="Pfam" id="PF00005">
    <property type="entry name" value="ABC_tran"/>
    <property type="match status" value="1"/>
</dbReference>
<dbReference type="GO" id="GO:0005524">
    <property type="term" value="F:ATP binding"/>
    <property type="evidence" value="ECO:0007669"/>
    <property type="project" value="UniProtKB-KW"/>
</dbReference>
<organism evidence="6">
    <name type="scientific">Streptococcus suis</name>
    <dbReference type="NCBI Taxonomy" id="1307"/>
    <lineage>
        <taxon>Bacteria</taxon>
        <taxon>Bacillati</taxon>
        <taxon>Bacillota</taxon>
        <taxon>Bacilli</taxon>
        <taxon>Lactobacillales</taxon>
        <taxon>Streptococcaceae</taxon>
        <taxon>Streptococcus</taxon>
    </lineage>
</organism>
<dbReference type="Gene3D" id="3.40.50.300">
    <property type="entry name" value="P-loop containing nucleotide triphosphate hydrolases"/>
    <property type="match status" value="1"/>
</dbReference>
<sequence>MEAEKMEVIIQNLRKSYKDKEVLKDVSFKIEEGTICGLLGVNGAGKSTIMKILFGLERADSGEVIFNGKHKDIVEENRFDIGALIESPAIYLNLSAFDNLKTRALLHDIPDERICEVLQLVGLSDTGKKKAGHFSLGMKQRLGLGMAIITNPDLLILDEPTNGLDPDGIKELLNLIRDLKKSGMTVLLSSHQLSEVSKIADQIVILNQGKIFYDDINKNSNDLEKLFFRIVHGGDGND</sequence>
<name>A0A1D8H031_STRSU</name>
<dbReference type="InterPro" id="IPR003593">
    <property type="entry name" value="AAA+_ATPase"/>
</dbReference>